<evidence type="ECO:0000313" key="3">
    <source>
        <dbReference type="EMBL" id="MBB6124392.1"/>
    </source>
</evidence>
<reference evidence="3 4" key="1">
    <citation type="submission" date="2020-08" db="EMBL/GenBank/DDBJ databases">
        <title>Genomic Encyclopedia of Type Strains, Phase IV (KMG-IV): sequencing the most valuable type-strain genomes for metagenomic binning, comparative biology and taxonomic classification.</title>
        <authorList>
            <person name="Goeker M."/>
        </authorList>
    </citation>
    <scope>NUCLEOTIDE SEQUENCE [LARGE SCALE GENOMIC DNA]</scope>
    <source>
        <strain evidence="3 4">DSM 102255</strain>
    </source>
</reference>
<dbReference type="Proteomes" id="UP000552700">
    <property type="component" value="Unassembled WGS sequence"/>
</dbReference>
<dbReference type="GO" id="GO:0016705">
    <property type="term" value="F:oxidoreductase activity, acting on paired donors, with incorporation or reduction of molecular oxygen"/>
    <property type="evidence" value="ECO:0007669"/>
    <property type="project" value="InterPro"/>
</dbReference>
<name>A0A841J213_9SPHN</name>
<proteinExistence type="inferred from homology"/>
<dbReference type="Pfam" id="PF05834">
    <property type="entry name" value="Lycopene_cycl"/>
    <property type="match status" value="2"/>
</dbReference>
<dbReference type="NCBIfam" id="TIGR01790">
    <property type="entry name" value="carotene-cycl"/>
    <property type="match status" value="1"/>
</dbReference>
<keyword evidence="2" id="KW-1133">Transmembrane helix</keyword>
<dbReference type="NCBIfam" id="TIGR01789">
    <property type="entry name" value="lycopene_cycl"/>
    <property type="match status" value="1"/>
</dbReference>
<dbReference type="AlphaFoldDB" id="A0A841J213"/>
<dbReference type="EMBL" id="JACIJP010000003">
    <property type="protein sequence ID" value="MBB6124392.1"/>
    <property type="molecule type" value="Genomic_DNA"/>
</dbReference>
<dbReference type="RefSeq" id="WP_425506244.1">
    <property type="nucleotide sequence ID" value="NZ_JACIJP010000003.1"/>
</dbReference>
<comment type="similarity">
    <text evidence="1">Belongs to the lycopene cyclase family.</text>
</comment>
<dbReference type="InterPro" id="IPR010108">
    <property type="entry name" value="Lycopene_cyclase_b/e"/>
</dbReference>
<evidence type="ECO:0000256" key="1">
    <source>
        <dbReference type="ARBA" id="ARBA00006599"/>
    </source>
</evidence>
<dbReference type="InterPro" id="IPR036188">
    <property type="entry name" value="FAD/NAD-bd_sf"/>
</dbReference>
<gene>
    <name evidence="3" type="ORF">FHS92_002137</name>
</gene>
<dbReference type="GO" id="GO:0045436">
    <property type="term" value="F:lycopene beta cyclase activity"/>
    <property type="evidence" value="ECO:0007669"/>
    <property type="project" value="InterPro"/>
</dbReference>
<comment type="caution">
    <text evidence="3">The sequence shown here is derived from an EMBL/GenBank/DDBJ whole genome shotgun (WGS) entry which is preliminary data.</text>
</comment>
<organism evidence="3 4">
    <name type="scientific">Sphingobium subterraneum</name>
    <dbReference type="NCBI Taxonomy" id="627688"/>
    <lineage>
        <taxon>Bacteria</taxon>
        <taxon>Pseudomonadati</taxon>
        <taxon>Pseudomonadota</taxon>
        <taxon>Alphaproteobacteria</taxon>
        <taxon>Sphingomonadales</taxon>
        <taxon>Sphingomonadaceae</taxon>
        <taxon>Sphingobium</taxon>
    </lineage>
</organism>
<protein>
    <submittedName>
        <fullName evidence="3">Lycopene beta-cyclase</fullName>
        <ecNumber evidence="3">5.5.1.19</ecNumber>
    </submittedName>
</protein>
<dbReference type="EC" id="5.5.1.19" evidence="3"/>
<evidence type="ECO:0000256" key="2">
    <source>
        <dbReference type="SAM" id="Phobius"/>
    </source>
</evidence>
<keyword evidence="2" id="KW-0812">Transmembrane</keyword>
<dbReference type="GO" id="GO:0016117">
    <property type="term" value="P:carotenoid biosynthetic process"/>
    <property type="evidence" value="ECO:0007669"/>
    <property type="project" value="InterPro"/>
</dbReference>
<dbReference type="InterPro" id="IPR008461">
    <property type="entry name" value="CrtY"/>
</dbReference>
<dbReference type="Gene3D" id="3.50.50.60">
    <property type="entry name" value="FAD/NAD(P)-binding domain"/>
    <property type="match status" value="1"/>
</dbReference>
<dbReference type="SUPFAM" id="SSF51905">
    <property type="entry name" value="FAD/NAD(P)-binding domain"/>
    <property type="match status" value="1"/>
</dbReference>
<keyword evidence="3" id="KW-0413">Isomerase</keyword>
<evidence type="ECO:0000313" key="4">
    <source>
        <dbReference type="Proteomes" id="UP000552700"/>
    </source>
</evidence>
<keyword evidence="2" id="KW-0472">Membrane</keyword>
<feature type="transmembrane region" description="Helical" evidence="2">
    <location>
        <begin position="12"/>
        <end position="32"/>
    </location>
</feature>
<sequence length="440" mass="48424">MIRSPSSELSCDLAIVGGGLAGGLIALAFARLRPEVSVLLIEGADTLGGNHVWSFFDSDIPARDRWLIDPMIVHRWPSGHDVRFPGFARTLTAGYNSITSARFDKHVRAMIGKGVHRGAVTEIRPDGVTLENGTTITAKGVIDARGFFTFAREPETGDACFMPRDPTRLLPQEASIVTGPATSVAGPFLCAADTRPPDPLASLDCGWQKFLGQTLRLSAPHGLTRPIIMDATVEQIDGYRFVYVLPTGDHDLFVEDTYYSDDPHLDAAAIRTRIAAYAGAQSWRVEVVTHEETGVLPVVIGGDFDRFWPRHDPVARAGVRAGMFHPTTGYSLPHAVSFALDIAAMERLDGPSLALATRALAQAHWRCGSYYRLLDTMLFRAAQPAERWRIFARFYRLSEPLIARFYAGRSAARDKLRILCGRPPVPIRAAMHALWKRARP</sequence>
<keyword evidence="4" id="KW-1185">Reference proteome</keyword>
<accession>A0A841J213</accession>